<reference evidence="5 6" key="1">
    <citation type="submission" date="2018-04" db="EMBL/GenBank/DDBJ databases">
        <authorList>
            <person name="Go L.Y."/>
            <person name="Mitchell J.A."/>
        </authorList>
    </citation>
    <scope>NUCLEOTIDE SEQUENCE [LARGE SCALE GENOMIC DNA]</scope>
    <source>
        <strain evidence="5">ULC066bin1</strain>
    </source>
</reference>
<dbReference type="Proteomes" id="UP000249467">
    <property type="component" value="Unassembled WGS sequence"/>
</dbReference>
<protein>
    <submittedName>
        <fullName evidence="5">ABC transporter substrate-binding protein</fullName>
    </submittedName>
</protein>
<dbReference type="PANTHER" id="PTHR30483:SF6">
    <property type="entry name" value="PERIPLASMIC BINDING PROTEIN OF ABC TRANSPORTER FOR NATURAL AMINO ACIDS"/>
    <property type="match status" value="1"/>
</dbReference>
<accession>A0A2W4Y3Z3</accession>
<proteinExistence type="inferred from homology"/>
<dbReference type="InterPro" id="IPR028082">
    <property type="entry name" value="Peripla_BP_I"/>
</dbReference>
<dbReference type="InterPro" id="IPR051010">
    <property type="entry name" value="BCAA_transport"/>
</dbReference>
<evidence type="ECO:0000256" key="1">
    <source>
        <dbReference type="ARBA" id="ARBA00010062"/>
    </source>
</evidence>
<keyword evidence="2" id="KW-0732">Signal</keyword>
<dbReference type="CDD" id="cd06268">
    <property type="entry name" value="PBP1_ABC_transporter_LIVBP-like"/>
    <property type="match status" value="1"/>
</dbReference>
<dbReference type="Gene3D" id="3.40.50.2300">
    <property type="match status" value="2"/>
</dbReference>
<dbReference type="InterPro" id="IPR028081">
    <property type="entry name" value="Leu-bd"/>
</dbReference>
<keyword evidence="3" id="KW-0472">Membrane</keyword>
<name>A0A2W4Y3Z3_9CYAN</name>
<comment type="caution">
    <text evidence="5">The sequence shown here is derived from an EMBL/GenBank/DDBJ whole genome shotgun (WGS) entry which is preliminary data.</text>
</comment>
<dbReference type="EMBL" id="QBML01000026">
    <property type="protein sequence ID" value="PZO38048.1"/>
    <property type="molecule type" value="Genomic_DNA"/>
</dbReference>
<feature type="domain" description="Leucine-binding protein" evidence="4">
    <location>
        <begin position="124"/>
        <end position="451"/>
    </location>
</feature>
<feature type="transmembrane region" description="Helical" evidence="3">
    <location>
        <begin position="12"/>
        <end position="32"/>
    </location>
</feature>
<dbReference type="PANTHER" id="PTHR30483">
    <property type="entry name" value="LEUCINE-SPECIFIC-BINDING PROTEIN"/>
    <property type="match status" value="1"/>
</dbReference>
<keyword evidence="3" id="KW-1133">Transmembrane helix</keyword>
<sequence>MANSKATKKFSSPPPIVFILLFLSLGLGGYWWSQKASNPTNSSVSSNPQSPSAQSSQNIISIGDKILISDKLTPDKQAGAEALARGNWNEAIAKFQASLQQNSNDPEALIYLNNAKIGNGNALKIAVSIPIGSNLDVAQEILRGVAQAQDEVNRSGGINGIPIKVAIADDRNDANLASQIAVEFAKNDKILAVVGHNASNVSLATAPIYQQSSLVAISPTSNAVNLSGIGSYIFRTIPNLRNEALVLAQYATKTKHLSTIAICNDSTSVSSQSLRAEFTDRVVANGGRIANTPCDFAAIDFSPDRIIPKFISEGADGLLLLPNIDKINAATDMARANQGKLSLMGSSAMDTHKTLQLGRKDVNGMVINAIWHPDVDPANPFAKNAQKLWNGVVNWRTATSYDAMQAIIAGLKQNPTRSGLQQVISQQGFSVNGATGSVQFLPSGDRAGANMLLKIQPSNSSTGYDFAPMQ</sequence>
<dbReference type="SUPFAM" id="SSF53822">
    <property type="entry name" value="Periplasmic binding protein-like I"/>
    <property type="match status" value="1"/>
</dbReference>
<evidence type="ECO:0000313" key="6">
    <source>
        <dbReference type="Proteomes" id="UP000249467"/>
    </source>
</evidence>
<evidence type="ECO:0000256" key="2">
    <source>
        <dbReference type="ARBA" id="ARBA00022729"/>
    </source>
</evidence>
<gene>
    <name evidence="5" type="ORF">DCF19_17550</name>
</gene>
<organism evidence="5 6">
    <name type="scientific">Pseudanabaena frigida</name>
    <dbReference type="NCBI Taxonomy" id="945775"/>
    <lineage>
        <taxon>Bacteria</taxon>
        <taxon>Bacillati</taxon>
        <taxon>Cyanobacteriota</taxon>
        <taxon>Cyanophyceae</taxon>
        <taxon>Pseudanabaenales</taxon>
        <taxon>Pseudanabaenaceae</taxon>
        <taxon>Pseudanabaena</taxon>
    </lineage>
</organism>
<evidence type="ECO:0000313" key="5">
    <source>
        <dbReference type="EMBL" id="PZO38048.1"/>
    </source>
</evidence>
<comment type="similarity">
    <text evidence="1">Belongs to the leucine-binding protein family.</text>
</comment>
<evidence type="ECO:0000256" key="3">
    <source>
        <dbReference type="SAM" id="Phobius"/>
    </source>
</evidence>
<evidence type="ECO:0000259" key="4">
    <source>
        <dbReference type="Pfam" id="PF13458"/>
    </source>
</evidence>
<keyword evidence="3" id="KW-0812">Transmembrane</keyword>
<dbReference type="AlphaFoldDB" id="A0A2W4Y3Z3"/>
<reference evidence="5 6" key="2">
    <citation type="submission" date="2018-06" db="EMBL/GenBank/DDBJ databases">
        <title>Metagenomic assembly of (sub)arctic Cyanobacteria and their associated microbiome from non-axenic cultures.</title>
        <authorList>
            <person name="Baurain D."/>
        </authorList>
    </citation>
    <scope>NUCLEOTIDE SEQUENCE [LARGE SCALE GENOMIC DNA]</scope>
    <source>
        <strain evidence="5">ULC066bin1</strain>
    </source>
</reference>
<dbReference type="Pfam" id="PF13458">
    <property type="entry name" value="Peripla_BP_6"/>
    <property type="match status" value="1"/>
</dbReference>